<feature type="chain" id="PRO_5047113611" evidence="1">
    <location>
        <begin position="32"/>
        <end position="370"/>
    </location>
</feature>
<evidence type="ECO:0000313" key="3">
    <source>
        <dbReference type="Proteomes" id="UP000826462"/>
    </source>
</evidence>
<dbReference type="InterPro" id="IPR051200">
    <property type="entry name" value="Host-pathogen_enzymatic-act"/>
</dbReference>
<dbReference type="InterPro" id="IPR019405">
    <property type="entry name" value="Lactonase_7-beta_prop"/>
</dbReference>
<reference evidence="2 3" key="1">
    <citation type="submission" date="2021-07" db="EMBL/GenBank/DDBJ databases">
        <title>Paraburkholderia edwinii protects Aspergillus sp. from phenazines by acting as a toxin sponge.</title>
        <authorList>
            <person name="Dahlstrom K.M."/>
            <person name="Newman D.K."/>
        </authorList>
    </citation>
    <scope>NUCLEOTIDE SEQUENCE [LARGE SCALE GENOMIC DNA]</scope>
    <source>
        <strain evidence="2 3">Pe01</strain>
    </source>
</reference>
<dbReference type="Proteomes" id="UP000826462">
    <property type="component" value="Chromosome 2"/>
</dbReference>
<sequence length="370" mass="38230">MEKRRSCFLFWFRGAFVTFALVAAMDNVANADSETEPAGAVYVLSNQPTGNSVLVYSRSPSGTLRFEASYPTGGKGAGTGTDPLASQGALTLGSGYLLAVNAGSNDVSMFAIEGKKLTLVDRKPSGGQMPVSIAVNGFTAYVVNAGGEPNINGYLIDAFGKRLIPLANSRRSLAGGANAQPAQVRFTPDGDELIVTEKGTQLIDTFKVGFLGYTTGPVPHPSNGVTPFGFSVTNRGYLFVAEAGSASVSSYDVEDNRHLNSISASIPLGQAAPCWLVTTGDGRYAFTANAGGQTISSLRLGADGTIRLMNAKAAVLSAPFDLALTKNSKFLYVREGDGAISGFRVSTDGTLSPVGSVTGVPAGAQGIAAR</sequence>
<dbReference type="RefSeq" id="WP_219801100.1">
    <property type="nucleotide sequence ID" value="NZ_CP080096.1"/>
</dbReference>
<protein>
    <submittedName>
        <fullName evidence="2">Lactonase family protein</fullName>
    </submittedName>
</protein>
<keyword evidence="1" id="KW-0732">Signal</keyword>
<dbReference type="InterPro" id="IPR015943">
    <property type="entry name" value="WD40/YVTN_repeat-like_dom_sf"/>
</dbReference>
<dbReference type="Gene3D" id="2.130.10.10">
    <property type="entry name" value="YVTN repeat-like/Quinoprotein amine dehydrogenase"/>
    <property type="match status" value="2"/>
</dbReference>
<dbReference type="PANTHER" id="PTHR47197:SF3">
    <property type="entry name" value="DIHYDRO-HEME D1 DEHYDROGENASE"/>
    <property type="match status" value="1"/>
</dbReference>
<accession>A0ABX8USS9</accession>
<keyword evidence="3" id="KW-1185">Reference proteome</keyword>
<dbReference type="Pfam" id="PF10282">
    <property type="entry name" value="Lactonase"/>
    <property type="match status" value="1"/>
</dbReference>
<dbReference type="EMBL" id="CP080096">
    <property type="protein sequence ID" value="QYD71671.1"/>
    <property type="molecule type" value="Genomic_DNA"/>
</dbReference>
<dbReference type="SUPFAM" id="SSF51004">
    <property type="entry name" value="C-terminal (heme d1) domain of cytochrome cd1-nitrite reductase"/>
    <property type="match status" value="1"/>
</dbReference>
<dbReference type="InterPro" id="IPR011048">
    <property type="entry name" value="Haem_d1_sf"/>
</dbReference>
<feature type="signal peptide" evidence="1">
    <location>
        <begin position="1"/>
        <end position="31"/>
    </location>
</feature>
<evidence type="ECO:0000256" key="1">
    <source>
        <dbReference type="SAM" id="SignalP"/>
    </source>
</evidence>
<dbReference type="PANTHER" id="PTHR47197">
    <property type="entry name" value="PROTEIN NIRF"/>
    <property type="match status" value="1"/>
</dbReference>
<name>A0ABX8USS9_9BURK</name>
<organism evidence="2 3">
    <name type="scientific">Paraburkholderia edwinii</name>
    <dbReference type="NCBI Taxonomy" id="2861782"/>
    <lineage>
        <taxon>Bacteria</taxon>
        <taxon>Pseudomonadati</taxon>
        <taxon>Pseudomonadota</taxon>
        <taxon>Betaproteobacteria</taxon>
        <taxon>Burkholderiales</taxon>
        <taxon>Burkholderiaceae</taxon>
        <taxon>Paraburkholderia</taxon>
    </lineage>
</organism>
<gene>
    <name evidence="2" type="ORF">KZJ38_32265</name>
</gene>
<proteinExistence type="predicted"/>
<evidence type="ECO:0000313" key="2">
    <source>
        <dbReference type="EMBL" id="QYD71671.1"/>
    </source>
</evidence>